<dbReference type="Pfam" id="PF01384">
    <property type="entry name" value="PHO4"/>
    <property type="match status" value="1"/>
</dbReference>
<dbReference type="InterPro" id="IPR001204">
    <property type="entry name" value="Phos_transporter"/>
</dbReference>
<evidence type="ECO:0000313" key="7">
    <source>
        <dbReference type="EMBL" id="TET62039.1"/>
    </source>
</evidence>
<evidence type="ECO:0000256" key="2">
    <source>
        <dbReference type="ARBA" id="ARBA00022448"/>
    </source>
</evidence>
<feature type="transmembrane region" description="Helical" evidence="6">
    <location>
        <begin position="155"/>
        <end position="175"/>
    </location>
</feature>
<feature type="transmembrane region" description="Helical" evidence="6">
    <location>
        <begin position="195"/>
        <end position="215"/>
    </location>
</feature>
<evidence type="ECO:0000256" key="6">
    <source>
        <dbReference type="SAM" id="Phobius"/>
    </source>
</evidence>
<evidence type="ECO:0000256" key="5">
    <source>
        <dbReference type="ARBA" id="ARBA00023136"/>
    </source>
</evidence>
<dbReference type="EMBL" id="SOIZ01000211">
    <property type="protein sequence ID" value="TET62039.1"/>
    <property type="molecule type" value="Genomic_DNA"/>
</dbReference>
<evidence type="ECO:0000313" key="8">
    <source>
        <dbReference type="Proteomes" id="UP000319130"/>
    </source>
</evidence>
<organism evidence="7 8">
    <name type="scientific">Aerophobetes bacterium</name>
    <dbReference type="NCBI Taxonomy" id="2030807"/>
    <lineage>
        <taxon>Bacteria</taxon>
        <taxon>Candidatus Aerophobota</taxon>
    </lineage>
</organism>
<evidence type="ECO:0000256" key="4">
    <source>
        <dbReference type="ARBA" id="ARBA00022989"/>
    </source>
</evidence>
<evidence type="ECO:0000256" key="3">
    <source>
        <dbReference type="ARBA" id="ARBA00022692"/>
    </source>
</evidence>
<gene>
    <name evidence="7" type="ORF">E3J48_04935</name>
</gene>
<feature type="transmembrane region" description="Helical" evidence="6">
    <location>
        <begin position="227"/>
        <end position="249"/>
    </location>
</feature>
<accession>A0A523W5E5</accession>
<keyword evidence="5 6" id="KW-0472">Membrane</keyword>
<feature type="transmembrane region" description="Helical" evidence="6">
    <location>
        <begin position="63"/>
        <end position="88"/>
    </location>
</feature>
<protein>
    <submittedName>
        <fullName evidence="7">Inorganic phosphate transporter</fullName>
    </submittedName>
</protein>
<keyword evidence="4 6" id="KW-1133">Transmembrane helix</keyword>
<keyword evidence="2" id="KW-0813">Transport</keyword>
<dbReference type="Proteomes" id="UP000319130">
    <property type="component" value="Unassembled WGS sequence"/>
</dbReference>
<evidence type="ECO:0000256" key="1">
    <source>
        <dbReference type="ARBA" id="ARBA00004141"/>
    </source>
</evidence>
<dbReference type="GO" id="GO:0005315">
    <property type="term" value="F:phosphate transmembrane transporter activity"/>
    <property type="evidence" value="ECO:0007669"/>
    <property type="project" value="InterPro"/>
</dbReference>
<dbReference type="PANTHER" id="PTHR11101">
    <property type="entry name" value="PHOSPHATE TRANSPORTER"/>
    <property type="match status" value="1"/>
</dbReference>
<dbReference type="GO" id="GO:0035435">
    <property type="term" value="P:phosphate ion transmembrane transport"/>
    <property type="evidence" value="ECO:0007669"/>
    <property type="project" value="TreeGrafter"/>
</dbReference>
<feature type="transmembrane region" description="Helical" evidence="6">
    <location>
        <begin position="120"/>
        <end position="143"/>
    </location>
</feature>
<feature type="transmembrane region" description="Helical" evidence="6">
    <location>
        <begin position="284"/>
        <end position="306"/>
    </location>
</feature>
<comment type="subcellular location">
    <subcellularLocation>
        <location evidence="1">Membrane</location>
        <topology evidence="1">Multi-pass membrane protein</topology>
    </subcellularLocation>
</comment>
<comment type="caution">
    <text evidence="7">The sequence shown here is derived from an EMBL/GenBank/DDBJ whole genome shotgun (WGS) entry which is preliminary data.</text>
</comment>
<dbReference type="PANTHER" id="PTHR11101:SF80">
    <property type="entry name" value="PHOSPHATE TRANSPORTER"/>
    <property type="match status" value="1"/>
</dbReference>
<dbReference type="GO" id="GO:0016020">
    <property type="term" value="C:membrane"/>
    <property type="evidence" value="ECO:0007669"/>
    <property type="project" value="UniProtKB-SubCell"/>
</dbReference>
<proteinExistence type="predicted"/>
<feature type="transmembrane region" description="Helical" evidence="6">
    <location>
        <begin position="31"/>
        <end position="51"/>
    </location>
</feature>
<dbReference type="AlphaFoldDB" id="A0A523W5E5"/>
<keyword evidence="3 6" id="KW-0812">Transmembrane</keyword>
<reference evidence="7 8" key="1">
    <citation type="submission" date="2019-03" db="EMBL/GenBank/DDBJ databases">
        <title>Metabolic potential of uncultured bacteria and archaea associated with petroleum seepage in deep-sea sediments.</title>
        <authorList>
            <person name="Dong X."/>
            <person name="Hubert C."/>
        </authorList>
    </citation>
    <scope>NUCLEOTIDE SEQUENCE [LARGE SCALE GENOMIC DNA]</scope>
    <source>
        <strain evidence="7">E29_bin52</strain>
    </source>
</reference>
<sequence length="307" mass="31875">MFLLLAAVYLGWTLGANNTANVFGPGVTSEIISYRLAIILTAGFVVLGAVIEGPKVMDTVGRFTTLSLSTASLAVLSAAITVTLMTFLKLPVSTSQAILGAIMGIAIFTGGWSSVPQVKLIRILLCWLFTPFGAMIISIVLFVTLAPIINKIRSFITFALIMKVGIVVVGCYGAYTLGANNVANVTGAFVGTDLISPLGGALIGGIAIGVGALTYSRGVMISVGRRIFPLGSFSALVAILAAAITLHVFTELRVPVSNSQAIVGAVAGIGLIRGTRAINRRMIFSILCGWIATPLVAAVLSFSLQIL</sequence>
<name>A0A523W5E5_UNCAE</name>